<reference evidence="4" key="1">
    <citation type="submission" date="2021-04" db="EMBL/GenBank/DDBJ databases">
        <authorList>
            <person name="Postec A."/>
        </authorList>
    </citation>
    <scope>NUCLEOTIDE SEQUENCE</scope>
    <source>
        <strain evidence="4">F1F22</strain>
    </source>
</reference>
<feature type="chain" id="PRO_5043477900" evidence="2">
    <location>
        <begin position="21"/>
        <end position="820"/>
    </location>
</feature>
<feature type="domain" description="Glycosyl hydrolase family 13 catalytic" evidence="3">
    <location>
        <begin position="326"/>
        <end position="728"/>
    </location>
</feature>
<dbReference type="PANTHER" id="PTHR43002">
    <property type="entry name" value="GLYCOGEN DEBRANCHING ENZYME"/>
    <property type="match status" value="1"/>
</dbReference>
<reference evidence="4" key="2">
    <citation type="submission" date="2022-06" db="EMBL/GenBank/DDBJ databases">
        <title>Thermospira aquatica gen. nov., sp. nov.</title>
        <authorList>
            <person name="Ben Ali Gam Z."/>
            <person name="Labat M."/>
        </authorList>
    </citation>
    <scope>NUCLEOTIDE SEQUENCE</scope>
    <source>
        <strain evidence="4">F1F22</strain>
    </source>
</reference>
<feature type="signal peptide" evidence="2">
    <location>
        <begin position="1"/>
        <end position="20"/>
    </location>
</feature>
<evidence type="ECO:0000256" key="2">
    <source>
        <dbReference type="SAM" id="SignalP"/>
    </source>
</evidence>
<dbReference type="SMART" id="SM00642">
    <property type="entry name" value="Aamy"/>
    <property type="match status" value="1"/>
</dbReference>
<dbReference type="InterPro" id="IPR014756">
    <property type="entry name" value="Ig_E-set"/>
</dbReference>
<dbReference type="InterPro" id="IPR031965">
    <property type="entry name" value="CBM26"/>
</dbReference>
<dbReference type="PROSITE" id="PS51257">
    <property type="entry name" value="PROKAR_LIPOPROTEIN"/>
    <property type="match status" value="1"/>
</dbReference>
<dbReference type="Pfam" id="PF00128">
    <property type="entry name" value="Alpha-amylase"/>
    <property type="match status" value="1"/>
</dbReference>
<evidence type="ECO:0000313" key="5">
    <source>
        <dbReference type="Proteomes" id="UP001056539"/>
    </source>
</evidence>
<dbReference type="AlphaFoldDB" id="A0AAX3BEY9"/>
<dbReference type="SUPFAM" id="SSF81296">
    <property type="entry name" value="E set domains"/>
    <property type="match status" value="1"/>
</dbReference>
<evidence type="ECO:0000259" key="3">
    <source>
        <dbReference type="SMART" id="SM00642"/>
    </source>
</evidence>
<comment type="similarity">
    <text evidence="1">Belongs to the glycosyl hydrolase 13 family.</text>
</comment>
<organism evidence="4 5">
    <name type="scientific">Thermospira aquatica</name>
    <dbReference type="NCBI Taxonomy" id="2828656"/>
    <lineage>
        <taxon>Bacteria</taxon>
        <taxon>Pseudomonadati</taxon>
        <taxon>Spirochaetota</taxon>
        <taxon>Spirochaetia</taxon>
        <taxon>Brevinematales</taxon>
        <taxon>Thermospiraceae</taxon>
        <taxon>Thermospira</taxon>
    </lineage>
</organism>
<dbReference type="InterPro" id="IPR006047">
    <property type="entry name" value="GH13_cat_dom"/>
</dbReference>
<dbReference type="Pfam" id="PF16738">
    <property type="entry name" value="CBM26"/>
    <property type="match status" value="1"/>
</dbReference>
<dbReference type="InterPro" id="IPR013783">
    <property type="entry name" value="Ig-like_fold"/>
</dbReference>
<name>A0AAX3BEY9_9SPIR</name>
<evidence type="ECO:0000256" key="1">
    <source>
        <dbReference type="ARBA" id="ARBA00008061"/>
    </source>
</evidence>
<dbReference type="EMBL" id="CP073355">
    <property type="protein sequence ID" value="URA10789.1"/>
    <property type="molecule type" value="Genomic_DNA"/>
</dbReference>
<dbReference type="KEGG" id="taqu:KDW03_03010"/>
<dbReference type="CDD" id="cd11341">
    <property type="entry name" value="AmyAc_Pullulanase_LD-like"/>
    <property type="match status" value="1"/>
</dbReference>
<dbReference type="Proteomes" id="UP001056539">
    <property type="component" value="Chromosome"/>
</dbReference>
<gene>
    <name evidence="4" type="ORF">KDW03_03010</name>
</gene>
<dbReference type="SUPFAM" id="SSF51445">
    <property type="entry name" value="(Trans)glycosidases"/>
    <property type="match status" value="1"/>
</dbReference>
<keyword evidence="5" id="KW-1185">Reference proteome</keyword>
<dbReference type="RefSeq" id="WP_271435918.1">
    <property type="nucleotide sequence ID" value="NZ_CP073355.1"/>
</dbReference>
<sequence length="820" mass="92862">MRRIFSYILLIAFVTGCTLSGGGGGGGDSTGTSLTVYFKKPTNWTGAYIHYWPNGTAWTSCPAMEHVGNNWYRYTIWGRSESALLFKDKAGDTTVKTPDLYRKGTGWYWTNDMWYDMNPEDPYPWAEAGVYTFTNTVTVTLRLRGIDAQGAYSTNNSPFVSYIDQATIVIGEGMNVGETCTLTLVAYNDTVTNTNTYIFTRGEREYRTELGVVYTPEGSTFAIWVPGNKTVKLRLEGTDYPMSPTNLPLYPEAEPNTIYYVYVEGDHWLKPYNFVIDNKVVRDPYGKMVSNNFNIVIDPYTNLTLPDGGWAPRPPLANREEAIIYEVHVRDFTIDSTWNGTENKRGKFLGMVESGTTYSGYKTGIDHLQEMGITHVQLLPVYDFYTAQYNWGYDPWNYNVPEDQYSLNSNDFIYRIKEFKTMVNEFHKKGIRVVMDVVYNHTYNKSVFEDITSLYYTPNDLSGCGNSIDASHPMVSRMIRDSLEYWVSNMNVDGFRFDLIGIFPYAEVRRWGEYLNAKYPDRNLLLYGEPWNGYASDPAESTKVRLGTVPPLHSAHVGVFNPKYRERIKGDNDGTGRGYAFGMSPDWTEGIPAGVRGSIMYSKSTAPLSDLWDSMFAYDPEQSINYISAHDNLCWWDKILYVISNGGASYGPHATNINKFGMGIVLTSQGIPFIHAGDEFLRSKKTGGTWDQAKNSYNAGDNVNKIRWNLKENNFAVYNYYSNLIAIRKAYRGFSYTTWEEVDQNVKSGLTNGWKVTTNLIKGNGHNDLFVVYNAGEDFTVALPAGSWRLIANRDGATNVSGKIGTINVRKYEVLVLVKE</sequence>
<dbReference type="InterPro" id="IPR017853">
    <property type="entry name" value="GH"/>
</dbReference>
<dbReference type="Gene3D" id="2.60.40.10">
    <property type="entry name" value="Immunoglobulins"/>
    <property type="match status" value="2"/>
</dbReference>
<evidence type="ECO:0000313" key="4">
    <source>
        <dbReference type="EMBL" id="URA10789.1"/>
    </source>
</evidence>
<dbReference type="GO" id="GO:0005975">
    <property type="term" value="P:carbohydrate metabolic process"/>
    <property type="evidence" value="ECO:0007669"/>
    <property type="project" value="InterPro"/>
</dbReference>
<accession>A0AAX3BEY9</accession>
<keyword evidence="2" id="KW-0732">Signal</keyword>
<dbReference type="Gene3D" id="3.20.20.80">
    <property type="entry name" value="Glycosidases"/>
    <property type="match status" value="1"/>
</dbReference>
<proteinExistence type="inferred from homology"/>
<protein>
    <submittedName>
        <fullName evidence="4">Starch-binding protein</fullName>
    </submittedName>
</protein>